<dbReference type="STRING" id="111105.HR09_05035"/>
<gene>
    <name evidence="2" type="ORF">HR08_07405</name>
</gene>
<comment type="caution">
    <text evidence="2">The sequence shown here is derived from an EMBL/GenBank/DDBJ whole genome shotgun (WGS) entry which is preliminary data.</text>
</comment>
<keyword evidence="1" id="KW-0472">Membrane</keyword>
<protein>
    <submittedName>
        <fullName evidence="2">Uncharacterized protein</fullName>
    </submittedName>
</protein>
<reference evidence="2 3" key="1">
    <citation type="submission" date="2014-08" db="EMBL/GenBank/DDBJ databases">
        <title>Porphyromonas gulae strain:COT-052_OH1451 Genome sequencing.</title>
        <authorList>
            <person name="Wallis C."/>
            <person name="Deusch O."/>
            <person name="O'Flynn C."/>
            <person name="Davis I."/>
            <person name="Jospin G."/>
            <person name="Darling A.E."/>
            <person name="Coil D.A."/>
            <person name="Alexiev A."/>
            <person name="Horsfall A."/>
            <person name="Kirkwood N."/>
            <person name="Harris S."/>
            <person name="Eisen J.A."/>
        </authorList>
    </citation>
    <scope>NUCLEOTIDE SEQUENCE [LARGE SCALE GENOMIC DNA]</scope>
    <source>
        <strain evidence="3">COT-052 OH1451</strain>
    </source>
</reference>
<proteinExistence type="predicted"/>
<feature type="transmembrane region" description="Helical" evidence="1">
    <location>
        <begin position="198"/>
        <end position="218"/>
    </location>
</feature>
<dbReference type="Proteomes" id="UP000030130">
    <property type="component" value="Unassembled WGS sequence"/>
</dbReference>
<organism evidence="2 3">
    <name type="scientific">Porphyromonas gulae</name>
    <dbReference type="NCBI Taxonomy" id="111105"/>
    <lineage>
        <taxon>Bacteria</taxon>
        <taxon>Pseudomonadati</taxon>
        <taxon>Bacteroidota</taxon>
        <taxon>Bacteroidia</taxon>
        <taxon>Bacteroidales</taxon>
        <taxon>Porphyromonadaceae</taxon>
        <taxon>Porphyromonas</taxon>
    </lineage>
</organism>
<feature type="transmembrane region" description="Helical" evidence="1">
    <location>
        <begin position="64"/>
        <end position="83"/>
    </location>
</feature>
<dbReference type="EMBL" id="JRAI01000063">
    <property type="protein sequence ID" value="KGN84880.1"/>
    <property type="molecule type" value="Genomic_DNA"/>
</dbReference>
<evidence type="ECO:0000256" key="1">
    <source>
        <dbReference type="SAM" id="Phobius"/>
    </source>
</evidence>
<evidence type="ECO:0000313" key="2">
    <source>
        <dbReference type="EMBL" id="KGN84880.1"/>
    </source>
</evidence>
<sequence length="228" mass="25835">MREVLLTIALLATLKYLFEEGVHSSLLVRCLHAATYAAFIALVHGLTQHVSRMEVETLLYSPEALRNVSLAVMVDLLYVVYICTHRPSSFRLYRTWVRHLPPLLFFPTLFYLRLSLFYVLPGYSFVGVSIVMALIVAALSITAPYLWRVLGLKREALREPLVLLSLCTFVFVIAAGVLHPDSAVRTAGITTDWWQALYLFLIVLAGASIGYLAPRLWAVIRRKNNRKK</sequence>
<dbReference type="OrthoDB" id="1012414at2"/>
<dbReference type="AlphaFoldDB" id="A0A0A2E408"/>
<keyword evidence="1" id="KW-1133">Transmembrane helix</keyword>
<feature type="transmembrane region" description="Helical" evidence="1">
    <location>
        <begin position="126"/>
        <end position="147"/>
    </location>
</feature>
<name>A0A0A2E408_9PORP</name>
<feature type="transmembrane region" description="Helical" evidence="1">
    <location>
        <begin position="159"/>
        <end position="178"/>
    </location>
</feature>
<evidence type="ECO:0000313" key="3">
    <source>
        <dbReference type="Proteomes" id="UP000030130"/>
    </source>
</evidence>
<accession>A0A0A2E408</accession>
<keyword evidence="1" id="KW-0812">Transmembrane</keyword>
<feature type="transmembrane region" description="Helical" evidence="1">
    <location>
        <begin position="103"/>
        <end position="120"/>
    </location>
</feature>
<dbReference type="RefSeq" id="WP_039421463.1">
    <property type="nucleotide sequence ID" value="NZ_JRAI01000063.1"/>
</dbReference>
<dbReference type="eggNOG" id="ENOG50322V1">
    <property type="taxonomic scope" value="Bacteria"/>
</dbReference>